<protein>
    <recommendedName>
        <fullName evidence="5">Sensor domain-containing protein</fullName>
    </recommendedName>
</protein>
<feature type="compositionally biased region" description="Polar residues" evidence="1">
    <location>
        <begin position="88"/>
        <end position="101"/>
    </location>
</feature>
<dbReference type="Proteomes" id="UP001497453">
    <property type="component" value="Chromosome 4"/>
</dbReference>
<evidence type="ECO:0008006" key="5">
    <source>
        <dbReference type="Google" id="ProtNLM"/>
    </source>
</evidence>
<keyword evidence="2" id="KW-0472">Membrane</keyword>
<feature type="compositionally biased region" description="Basic residues" evidence="1">
    <location>
        <begin position="37"/>
        <end position="49"/>
    </location>
</feature>
<feature type="region of interest" description="Disordered" evidence="1">
    <location>
        <begin position="1"/>
        <end position="108"/>
    </location>
</feature>
<feature type="transmembrane region" description="Helical" evidence="2">
    <location>
        <begin position="209"/>
        <end position="232"/>
    </location>
</feature>
<evidence type="ECO:0000256" key="1">
    <source>
        <dbReference type="SAM" id="MobiDB-lite"/>
    </source>
</evidence>
<dbReference type="EMBL" id="OZ037947">
    <property type="protein sequence ID" value="CAL1706095.1"/>
    <property type="molecule type" value="Genomic_DNA"/>
</dbReference>
<keyword evidence="4" id="KW-1185">Reference proteome</keyword>
<evidence type="ECO:0000313" key="4">
    <source>
        <dbReference type="Proteomes" id="UP001497453"/>
    </source>
</evidence>
<keyword evidence="2" id="KW-0812">Transmembrane</keyword>
<feature type="compositionally biased region" description="Polar residues" evidence="1">
    <location>
        <begin position="55"/>
        <end position="66"/>
    </location>
</feature>
<evidence type="ECO:0000313" key="3">
    <source>
        <dbReference type="EMBL" id="CAL1706095.1"/>
    </source>
</evidence>
<feature type="transmembrane region" description="Helical" evidence="2">
    <location>
        <begin position="244"/>
        <end position="264"/>
    </location>
</feature>
<reference evidence="4" key="1">
    <citation type="submission" date="2024-04" db="EMBL/GenBank/DDBJ databases">
        <authorList>
            <person name="Shaw F."/>
            <person name="Minotto A."/>
        </authorList>
    </citation>
    <scope>NUCLEOTIDE SEQUENCE [LARGE SCALE GENOMIC DNA]</scope>
</reference>
<keyword evidence="2" id="KW-1133">Transmembrane helix</keyword>
<organism evidence="3 4">
    <name type="scientific">Somion occarium</name>
    <dbReference type="NCBI Taxonomy" id="3059160"/>
    <lineage>
        <taxon>Eukaryota</taxon>
        <taxon>Fungi</taxon>
        <taxon>Dikarya</taxon>
        <taxon>Basidiomycota</taxon>
        <taxon>Agaricomycotina</taxon>
        <taxon>Agaricomycetes</taxon>
        <taxon>Polyporales</taxon>
        <taxon>Cerrenaceae</taxon>
        <taxon>Somion</taxon>
    </lineage>
</organism>
<sequence length="389" mass="43476">MSDPLVDPPPVEPTDTAIILSSTPPSEPPPPYPSRERRNRAHRHGRRRRELAVETTHQQAPSTGTESDLDGLHGQPFPESDDERVSTAAETTPLLSHQSSPRLLHGGIGGRQRTLSITSTLQSSASIAPSFAQTILSAFNPERDADLDPECDIHDADAEPSRRVDISPTQFFSVEREPPLSEHVTTRPRRMRSCWSMLGRYFRPVMRKAYYSALFHLLVLNFPYALVAWIYLFVFTLTGTTTLMALPLGAVLCFLDLLGARAFARGELALQSTFHGPLAYPSPYPPRPIFTRIRPPTPAEVEAGIGTTYEHSFYRNAYSMFTDPTSYQALFYFLVIKPGITLLLSLMVIILVPVSFVLIFPFPAILRIVRRLGIWQANVAVEGLYYAVR</sequence>
<evidence type="ECO:0000256" key="2">
    <source>
        <dbReference type="SAM" id="Phobius"/>
    </source>
</evidence>
<accession>A0ABP1DE22</accession>
<proteinExistence type="predicted"/>
<feature type="transmembrane region" description="Helical" evidence="2">
    <location>
        <begin position="340"/>
        <end position="362"/>
    </location>
</feature>
<gene>
    <name evidence="3" type="ORF">GFSPODELE1_LOCUS5716</name>
</gene>
<name>A0ABP1DE22_9APHY</name>
<feature type="compositionally biased region" description="Pro residues" evidence="1">
    <location>
        <begin position="1"/>
        <end position="12"/>
    </location>
</feature>